<accession>A0AAJ2GXG6</accession>
<evidence type="ECO:0000256" key="1">
    <source>
        <dbReference type="SAM" id="Phobius"/>
    </source>
</evidence>
<gene>
    <name evidence="2" type="ORF">RJJ65_34915</name>
</gene>
<feature type="non-terminal residue" evidence="2">
    <location>
        <position position="198"/>
    </location>
</feature>
<dbReference type="EMBL" id="JAVLSF010000139">
    <property type="protein sequence ID" value="MDR9777727.1"/>
    <property type="molecule type" value="Genomic_DNA"/>
</dbReference>
<reference evidence="2" key="1">
    <citation type="submission" date="2023-04" db="EMBL/GenBank/DDBJ databases">
        <title>Genomic characterization of faba bean (Vicia faba) microsymbionts in Mexican soils.</title>
        <authorList>
            <person name="Rivera Orduna F.N."/>
            <person name="Guevara-Luna J."/>
            <person name="Yan J."/>
            <person name="Arroyo-Herrera I."/>
            <person name="Li Y."/>
            <person name="Vasquez-Murrieta M.S."/>
            <person name="Wang E.T."/>
        </authorList>
    </citation>
    <scope>NUCLEOTIDE SEQUENCE</scope>
    <source>
        <strain evidence="2">CH26</strain>
    </source>
</reference>
<sequence>MGLWFLGMTWLPLILAIIAMFVSFRTRKHLKQEVARLETIIFHARNQGFVQTRSPTSAPSHSVSENASDELSAAQVQSGRVLDDDPIDALVAENLLNSQASDIGHNQDNLNAQTIQQEAQNSNRTWLATGSNTRRSAPPLEPDEHSLTIVTSVWHSFLQWFKGGNAIVRVGVIVLLVGIVLLLRLANELFTVPIEVRL</sequence>
<name>A0AAJ2GXG6_9HYPH</name>
<organism evidence="2 3">
    <name type="scientific">Rhizobium hidalgonense</name>
    <dbReference type="NCBI Taxonomy" id="1538159"/>
    <lineage>
        <taxon>Bacteria</taxon>
        <taxon>Pseudomonadati</taxon>
        <taxon>Pseudomonadota</taxon>
        <taxon>Alphaproteobacteria</taxon>
        <taxon>Hyphomicrobiales</taxon>
        <taxon>Rhizobiaceae</taxon>
        <taxon>Rhizobium/Agrobacterium group</taxon>
        <taxon>Rhizobium</taxon>
    </lineage>
</organism>
<keyword evidence="1" id="KW-0812">Transmembrane</keyword>
<feature type="transmembrane region" description="Helical" evidence="1">
    <location>
        <begin position="6"/>
        <end position="24"/>
    </location>
</feature>
<keyword evidence="1" id="KW-0472">Membrane</keyword>
<dbReference type="AlphaFoldDB" id="A0AAJ2GXG6"/>
<protein>
    <submittedName>
        <fullName evidence="2">Uncharacterized protein</fullName>
    </submittedName>
</protein>
<dbReference type="Proteomes" id="UP001268610">
    <property type="component" value="Unassembled WGS sequence"/>
</dbReference>
<feature type="transmembrane region" description="Helical" evidence="1">
    <location>
        <begin position="166"/>
        <end position="186"/>
    </location>
</feature>
<dbReference type="RefSeq" id="WP_310865922.1">
    <property type="nucleotide sequence ID" value="NZ_JAVLSF010000139.1"/>
</dbReference>
<evidence type="ECO:0000313" key="2">
    <source>
        <dbReference type="EMBL" id="MDR9777727.1"/>
    </source>
</evidence>
<comment type="caution">
    <text evidence="2">The sequence shown here is derived from an EMBL/GenBank/DDBJ whole genome shotgun (WGS) entry which is preliminary data.</text>
</comment>
<proteinExistence type="predicted"/>
<keyword evidence="1" id="KW-1133">Transmembrane helix</keyword>
<evidence type="ECO:0000313" key="3">
    <source>
        <dbReference type="Proteomes" id="UP001268610"/>
    </source>
</evidence>